<comment type="caution">
    <text evidence="2">The sequence shown here is derived from an EMBL/GenBank/DDBJ whole genome shotgun (WGS) entry which is preliminary data.</text>
</comment>
<accession>A0A8S9RXE9</accession>
<evidence type="ECO:0000256" key="1">
    <source>
        <dbReference type="SAM" id="SignalP"/>
    </source>
</evidence>
<name>A0A8S9RXE9_BRACR</name>
<keyword evidence="1" id="KW-0732">Signal</keyword>
<feature type="signal peptide" evidence="1">
    <location>
        <begin position="1"/>
        <end position="19"/>
    </location>
</feature>
<dbReference type="AlphaFoldDB" id="A0A8S9RXE9"/>
<gene>
    <name evidence="2" type="ORF">F2Q69_00027546</name>
</gene>
<feature type="chain" id="PRO_5035737311" description="SCP domain-containing protein" evidence="1">
    <location>
        <begin position="20"/>
        <end position="172"/>
    </location>
</feature>
<reference evidence="2" key="1">
    <citation type="submission" date="2019-12" db="EMBL/GenBank/DDBJ databases">
        <title>Genome sequencing and annotation of Brassica cretica.</title>
        <authorList>
            <person name="Studholme D.J."/>
            <person name="Sarris P."/>
        </authorList>
    </citation>
    <scope>NUCLEOTIDE SEQUENCE</scope>
    <source>
        <strain evidence="2">PFS-109/04</strain>
        <tissue evidence="2">Leaf</tissue>
    </source>
</reference>
<evidence type="ECO:0000313" key="3">
    <source>
        <dbReference type="Proteomes" id="UP000712600"/>
    </source>
</evidence>
<sequence length="172" mass="19516">MSVYLVLVLLCENLVVVLVVVCRSLLPQMPPASPIEDWGTAIPIEDRDWTIPERLRLCGVTSRNGHSARGTVEAGVDWTSFAKDSFSRYMNVSLTEHNSMIRGGIRAWFRSCGQSRNSLFVDCIWQEGEGVKEDRIGCWVQKESQEEEDCDMNPREGCKHWCTSTKDSVKKM</sequence>
<dbReference type="EMBL" id="QGKX02000088">
    <property type="protein sequence ID" value="KAF3584832.1"/>
    <property type="molecule type" value="Genomic_DNA"/>
</dbReference>
<evidence type="ECO:0008006" key="4">
    <source>
        <dbReference type="Google" id="ProtNLM"/>
    </source>
</evidence>
<dbReference type="Proteomes" id="UP000712600">
    <property type="component" value="Unassembled WGS sequence"/>
</dbReference>
<evidence type="ECO:0000313" key="2">
    <source>
        <dbReference type="EMBL" id="KAF3584832.1"/>
    </source>
</evidence>
<proteinExistence type="predicted"/>
<protein>
    <recommendedName>
        <fullName evidence="4">SCP domain-containing protein</fullName>
    </recommendedName>
</protein>
<organism evidence="2 3">
    <name type="scientific">Brassica cretica</name>
    <name type="common">Mustard</name>
    <dbReference type="NCBI Taxonomy" id="69181"/>
    <lineage>
        <taxon>Eukaryota</taxon>
        <taxon>Viridiplantae</taxon>
        <taxon>Streptophyta</taxon>
        <taxon>Embryophyta</taxon>
        <taxon>Tracheophyta</taxon>
        <taxon>Spermatophyta</taxon>
        <taxon>Magnoliopsida</taxon>
        <taxon>eudicotyledons</taxon>
        <taxon>Gunneridae</taxon>
        <taxon>Pentapetalae</taxon>
        <taxon>rosids</taxon>
        <taxon>malvids</taxon>
        <taxon>Brassicales</taxon>
        <taxon>Brassicaceae</taxon>
        <taxon>Brassiceae</taxon>
        <taxon>Brassica</taxon>
    </lineage>
</organism>